<evidence type="ECO:0000313" key="2">
    <source>
        <dbReference type="Proteomes" id="UP000004725"/>
    </source>
</evidence>
<name>A0AA87IMU9_9BACL</name>
<dbReference type="AlphaFoldDB" id="A0AA87IMU9"/>
<accession>A0AA87IMU9</accession>
<sequence length="58" mass="6510">MSKVIFNEHQHRTLEANQNAASVSDQTIQYTLEFKIHAVKENLAGKDPSQIFAKVGLI</sequence>
<dbReference type="EMBL" id="AJYB01000013">
    <property type="protein sequence ID" value="EIM07666.1"/>
    <property type="molecule type" value="Genomic_DNA"/>
</dbReference>
<reference evidence="1 2" key="1">
    <citation type="journal article" date="2012" name="J. Bacteriol.">
        <title>Genome Sequence of the Antarctic Psychrophile Bacterium Planococcus antarcticus DSM 14505.</title>
        <authorList>
            <person name="Margolles A."/>
            <person name="Gueimonde M."/>
            <person name="Sanchez B."/>
        </authorList>
    </citation>
    <scope>NUCLEOTIDE SEQUENCE [LARGE SCALE GENOMIC DNA]</scope>
    <source>
        <strain evidence="1 2">DSM 14505</strain>
    </source>
</reference>
<evidence type="ECO:0000313" key="1">
    <source>
        <dbReference type="EMBL" id="EIM07666.1"/>
    </source>
</evidence>
<gene>
    <name evidence="1" type="ORF">A1A1_04392</name>
</gene>
<dbReference type="Proteomes" id="UP000004725">
    <property type="component" value="Unassembled WGS sequence"/>
</dbReference>
<proteinExistence type="predicted"/>
<organism evidence="1 2">
    <name type="scientific">Planococcus antarcticus DSM 14505</name>
    <dbReference type="NCBI Taxonomy" id="1185653"/>
    <lineage>
        <taxon>Bacteria</taxon>
        <taxon>Bacillati</taxon>
        <taxon>Bacillota</taxon>
        <taxon>Bacilli</taxon>
        <taxon>Bacillales</taxon>
        <taxon>Caryophanaceae</taxon>
        <taxon>Planococcus</taxon>
    </lineage>
</organism>
<comment type="caution">
    <text evidence="1">The sequence shown here is derived from an EMBL/GenBank/DDBJ whole genome shotgun (WGS) entry which is preliminary data.</text>
</comment>
<protein>
    <submittedName>
        <fullName evidence="1">Transposase</fullName>
    </submittedName>
</protein>